<dbReference type="NCBIfam" id="NF033551">
    <property type="entry name" value="transpos_IS1182"/>
    <property type="match status" value="1"/>
</dbReference>
<dbReference type="AlphaFoldDB" id="M7N5L9"/>
<dbReference type="Pfam" id="PF13751">
    <property type="entry name" value="DDE_Tnp_1_6"/>
    <property type="match status" value="1"/>
</dbReference>
<evidence type="ECO:0000313" key="3">
    <source>
        <dbReference type="EMBL" id="EMR03923.1"/>
    </source>
</evidence>
<evidence type="ECO:0008006" key="5">
    <source>
        <dbReference type="Google" id="ProtNLM"/>
    </source>
</evidence>
<organism evidence="3 4">
    <name type="scientific">Cesiribacter andamanensis AMV16</name>
    <dbReference type="NCBI Taxonomy" id="1279009"/>
    <lineage>
        <taxon>Bacteria</taxon>
        <taxon>Pseudomonadati</taxon>
        <taxon>Bacteroidota</taxon>
        <taxon>Cytophagia</taxon>
        <taxon>Cytophagales</taxon>
        <taxon>Cesiribacteraceae</taxon>
        <taxon>Cesiribacter</taxon>
    </lineage>
</organism>
<dbReference type="RefSeq" id="WP_009194292.1">
    <property type="nucleotide sequence ID" value="NZ_AODQ01000014.1"/>
</dbReference>
<comment type="caution">
    <text evidence="3">The sequence shown here is derived from an EMBL/GenBank/DDBJ whole genome shotgun (WGS) entry which is preliminary data.</text>
</comment>
<dbReference type="OrthoDB" id="1121830at2"/>
<feature type="domain" description="Transposase InsH N-terminal" evidence="1">
    <location>
        <begin position="16"/>
        <end position="109"/>
    </location>
</feature>
<dbReference type="InterPro" id="IPR047629">
    <property type="entry name" value="IS1182_transpos"/>
</dbReference>
<evidence type="ECO:0000259" key="2">
    <source>
        <dbReference type="Pfam" id="PF13751"/>
    </source>
</evidence>
<dbReference type="Proteomes" id="UP000011910">
    <property type="component" value="Unassembled WGS sequence"/>
</dbReference>
<reference evidence="3 4" key="1">
    <citation type="journal article" date="2013" name="Genome Announc.">
        <title>Draft Genome Sequence of Cesiribacter andamanensis Strain AMV16T, Isolated from a Soil Sample from a Mud Volcano in the Andaman Islands, India.</title>
        <authorList>
            <person name="Shivaji S."/>
            <person name="Ara S."/>
            <person name="Begum Z."/>
            <person name="Srinivas T.N."/>
            <person name="Singh A."/>
            <person name="Kumar Pinnaka A."/>
        </authorList>
    </citation>
    <scope>NUCLEOTIDE SEQUENCE [LARGE SCALE GENOMIC DNA]</scope>
    <source>
        <strain evidence="3 4">AMV16</strain>
    </source>
</reference>
<dbReference type="Pfam" id="PF05598">
    <property type="entry name" value="DUF772"/>
    <property type="match status" value="1"/>
</dbReference>
<dbReference type="InterPro" id="IPR025668">
    <property type="entry name" value="Tnp_DDE_dom"/>
</dbReference>
<name>M7N5L9_9BACT</name>
<feature type="domain" description="Transposase DDE" evidence="2">
    <location>
        <begin position="345"/>
        <end position="471"/>
    </location>
</feature>
<dbReference type="EMBL" id="AODQ01000014">
    <property type="protein sequence ID" value="EMR03923.1"/>
    <property type="molecule type" value="Genomic_DNA"/>
</dbReference>
<protein>
    <recommendedName>
        <fullName evidence="5">Transposase DDE domain protein</fullName>
    </recommendedName>
</protein>
<dbReference type="PANTHER" id="PTHR33408">
    <property type="entry name" value="TRANSPOSASE"/>
    <property type="match status" value="1"/>
</dbReference>
<dbReference type="InterPro" id="IPR008490">
    <property type="entry name" value="Transposase_InsH_N"/>
</dbReference>
<accession>M7N5L9</accession>
<proteinExistence type="predicted"/>
<keyword evidence="4" id="KW-1185">Reference proteome</keyword>
<evidence type="ECO:0000313" key="4">
    <source>
        <dbReference type="Proteomes" id="UP000011910"/>
    </source>
</evidence>
<dbReference type="eggNOG" id="COG3666">
    <property type="taxonomic scope" value="Bacteria"/>
</dbReference>
<gene>
    <name evidence="3" type="ORF">ADICEAN_00890</name>
</gene>
<sequence length="527" mass="59941">MHHLTGQDRSQTFSTSLEASIGADNPVRVIDAFVDALPLLEMGFNGVLPKATGRPSFDPAHLLKLYLYGYANRIRSSRMLEQECRRNLEIRWLLGGLSPAYHTIADFRKAHPKQLKQVFRAFVAFLKKARLLKGRYVAIDSTKLRAQNSRKNNFNQKKIDRQLGYIQQKTDAYLELLEEEDQKEAAGLSSSSRAEIEKGLEQLQKRKRWYEQLEEQVDLSCDGQVSTSDGDSRGLLLHHNVVEVGYNCQTAVDSQHSLLLDFEATSCNDAKALFSISLSAKQVLEKKRITVLADKAYHNGEQLGQCRQAGIITLVAYRELRHDPIPTEAYYLEKFRYNARKDHYTCPQGQILTTNGSCYEVNKPASYRKNATPNLAKHYKTKACLSCPVKALCTASKAGRLIVRSEHASAIEANNRRVDLRKEAYRQRQAIVEHPFGTIKRAWGYTFTLMKGLEKVNGELALIFTCYNLRRAMSILGVKELLRLLSLLKTNEKWLKAALCSLTGIYLRLCKQLFIFEMKNRQLLKAG</sequence>
<evidence type="ECO:0000259" key="1">
    <source>
        <dbReference type="Pfam" id="PF05598"/>
    </source>
</evidence>